<dbReference type="OrthoDB" id="2019491at2759"/>
<evidence type="ECO:0000259" key="3">
    <source>
        <dbReference type="PROSITE" id="PS00745"/>
    </source>
</evidence>
<protein>
    <submittedName>
        <fullName evidence="5">Peptide chain release factor PrfB2, chloroplastic</fullName>
    </submittedName>
</protein>
<dbReference type="PANTHER" id="PTHR43116">
    <property type="entry name" value="PEPTIDE CHAIN RELEASE FACTOR 2"/>
    <property type="match status" value="1"/>
</dbReference>
<evidence type="ECO:0000313" key="4">
    <source>
        <dbReference type="Proteomes" id="UP000694853"/>
    </source>
</evidence>
<dbReference type="Proteomes" id="UP000694853">
    <property type="component" value="Unplaced"/>
</dbReference>
<dbReference type="Gene3D" id="3.30.160.20">
    <property type="match status" value="1"/>
</dbReference>
<dbReference type="Gene3D" id="3.30.70.1660">
    <property type="match status" value="1"/>
</dbReference>
<gene>
    <name evidence="5" type="primary">LOC113861975</name>
</gene>
<comment type="similarity">
    <text evidence="1">Belongs to the prokaryotic/mitochondrial release factor family.</text>
</comment>
<dbReference type="Gene3D" id="1.20.58.410">
    <property type="entry name" value="Release factor"/>
    <property type="match status" value="1"/>
</dbReference>
<dbReference type="InterPro" id="IPR045853">
    <property type="entry name" value="Pep_chain_release_fac_I_sf"/>
</dbReference>
<dbReference type="InterPro" id="IPR005139">
    <property type="entry name" value="PCRF"/>
</dbReference>
<dbReference type="InterPro" id="IPR000352">
    <property type="entry name" value="Pep_chain_release_fac_I"/>
</dbReference>
<dbReference type="GO" id="GO:0005737">
    <property type="term" value="C:cytoplasm"/>
    <property type="evidence" value="ECO:0007669"/>
    <property type="project" value="InterPro"/>
</dbReference>
<dbReference type="SUPFAM" id="SSF75620">
    <property type="entry name" value="Release factor"/>
    <property type="match status" value="1"/>
</dbReference>
<evidence type="ECO:0000313" key="5">
    <source>
        <dbReference type="RefSeq" id="XP_027350907.1"/>
    </source>
</evidence>
<evidence type="ECO:0000256" key="2">
    <source>
        <dbReference type="ARBA" id="ARBA00022917"/>
    </source>
</evidence>
<dbReference type="GO" id="GO:0016149">
    <property type="term" value="F:translation release factor activity, codon specific"/>
    <property type="evidence" value="ECO:0007669"/>
    <property type="project" value="InterPro"/>
</dbReference>
<sequence>MSCFLRKSLRMRGLSSFLHKLIGNSSELHHILSSSTCRHLSHSFNHKTSYFHGPQRPRFWASEAAATEPSTSDGLTVQGILAHNWTILDENDSDWKSHATAIAQSIHLIKRWLQWRKLKVRLGLLSAELNKAELWDDPVHAGKISREHGSLLGKMKEVNALEEDLLEHIDMIKLAREENDADLESESLKVLHSMRRSAKEKELEALLSGEQDSCSCYIEVQAGAGGTESMDWAAMVMQMYKSWAQQRGYKVTVMDEMPGELAGIKRATIKVDGEFAFGYAKAEVGVHRLVRISPFDSNKRRHTSFAAVAVIPILDDGSTHVQINESDLRIERFRAGGAGGQHVNTTESAVRIIHIPTGVTATCQNERSQHQNKASAMAVLQSRLDQLEMARQAKLNAQHTQSLTDITWGSQIRSYVLHPYRMVKDLRTNYEVSDPDSVLEGDIDGFILSYLSASLDKDEDAA</sequence>
<name>A0A8B8L3X7_ABRPR</name>
<dbReference type="AlphaFoldDB" id="A0A8B8L3X7"/>
<dbReference type="Pfam" id="PF03462">
    <property type="entry name" value="PCRF"/>
    <property type="match status" value="1"/>
</dbReference>
<dbReference type="PROSITE" id="PS00745">
    <property type="entry name" value="RF_PROK_I"/>
    <property type="match status" value="1"/>
</dbReference>
<dbReference type="GeneID" id="113861975"/>
<dbReference type="NCBIfam" id="TIGR00020">
    <property type="entry name" value="prfB"/>
    <property type="match status" value="1"/>
</dbReference>
<dbReference type="Pfam" id="PF00472">
    <property type="entry name" value="RF-1"/>
    <property type="match status" value="1"/>
</dbReference>
<proteinExistence type="inferred from homology"/>
<dbReference type="FunFam" id="3.30.160.20:FF:000004">
    <property type="entry name" value="Peptide chain release factor 1"/>
    <property type="match status" value="1"/>
</dbReference>
<dbReference type="KEGG" id="aprc:113861975"/>
<dbReference type="HAMAP" id="MF_00094">
    <property type="entry name" value="Rel_fac_2"/>
    <property type="match status" value="1"/>
</dbReference>
<reference evidence="5" key="2">
    <citation type="submission" date="2025-08" db="UniProtKB">
        <authorList>
            <consortium name="RefSeq"/>
        </authorList>
    </citation>
    <scope>IDENTIFICATION</scope>
    <source>
        <tissue evidence="5">Young leaves</tissue>
    </source>
</reference>
<dbReference type="RefSeq" id="XP_027350907.1">
    <property type="nucleotide sequence ID" value="XM_027495106.1"/>
</dbReference>
<dbReference type="SMART" id="SM00937">
    <property type="entry name" value="PCRF"/>
    <property type="match status" value="1"/>
</dbReference>
<evidence type="ECO:0000256" key="1">
    <source>
        <dbReference type="ARBA" id="ARBA00010835"/>
    </source>
</evidence>
<organism evidence="4 5">
    <name type="scientific">Abrus precatorius</name>
    <name type="common">Indian licorice</name>
    <name type="synonym">Glycine abrus</name>
    <dbReference type="NCBI Taxonomy" id="3816"/>
    <lineage>
        <taxon>Eukaryota</taxon>
        <taxon>Viridiplantae</taxon>
        <taxon>Streptophyta</taxon>
        <taxon>Embryophyta</taxon>
        <taxon>Tracheophyta</taxon>
        <taxon>Spermatophyta</taxon>
        <taxon>Magnoliopsida</taxon>
        <taxon>eudicotyledons</taxon>
        <taxon>Gunneridae</taxon>
        <taxon>Pentapetalae</taxon>
        <taxon>rosids</taxon>
        <taxon>fabids</taxon>
        <taxon>Fabales</taxon>
        <taxon>Fabaceae</taxon>
        <taxon>Papilionoideae</taxon>
        <taxon>50 kb inversion clade</taxon>
        <taxon>NPAAA clade</taxon>
        <taxon>indigoferoid/millettioid clade</taxon>
        <taxon>Abreae</taxon>
        <taxon>Abrus</taxon>
    </lineage>
</organism>
<reference evidence="4" key="1">
    <citation type="journal article" date="2019" name="Toxins">
        <title>Detection of Abrin-Like and Prepropulchellin-Like Toxin Genes and Transcripts Using Whole Genome Sequencing and Full-Length Transcript Sequencing of Abrus precatorius.</title>
        <authorList>
            <person name="Hovde B.T."/>
            <person name="Daligault H.E."/>
            <person name="Hanschen E.R."/>
            <person name="Kunde Y.A."/>
            <person name="Johnson M.B."/>
            <person name="Starkenburg S.R."/>
            <person name="Johnson S.L."/>
        </authorList>
    </citation>
    <scope>NUCLEOTIDE SEQUENCE [LARGE SCALE GENOMIC DNA]</scope>
</reference>
<keyword evidence="2" id="KW-0648">Protein biosynthesis</keyword>
<keyword evidence="4" id="KW-1185">Reference proteome</keyword>
<dbReference type="PANTHER" id="PTHR43116:SF3">
    <property type="entry name" value="CLASS I PEPTIDE CHAIN RELEASE FACTOR"/>
    <property type="match status" value="1"/>
</dbReference>
<accession>A0A8B8L3X7</accession>
<feature type="domain" description="Prokaryotic-type class I peptide chain release factors" evidence="3">
    <location>
        <begin position="334"/>
        <end position="350"/>
    </location>
</feature>
<dbReference type="InterPro" id="IPR004374">
    <property type="entry name" value="PrfB"/>
</dbReference>